<dbReference type="InterPro" id="IPR001611">
    <property type="entry name" value="Leu-rich_rpt"/>
</dbReference>
<dbReference type="PROSITE" id="PS51450">
    <property type="entry name" value="LRR"/>
    <property type="match status" value="1"/>
</dbReference>
<proteinExistence type="predicted"/>
<dbReference type="Gene3D" id="3.80.10.10">
    <property type="entry name" value="Ribonuclease Inhibitor"/>
    <property type="match status" value="2"/>
</dbReference>
<dbReference type="SUPFAM" id="SSF52058">
    <property type="entry name" value="L domain-like"/>
    <property type="match status" value="1"/>
</dbReference>
<dbReference type="PANTHER" id="PTHR16083">
    <property type="entry name" value="LEUCINE RICH REPEAT CONTAINING PROTEIN"/>
    <property type="match status" value="1"/>
</dbReference>
<name>A0AAD5CCH0_AMBAR</name>
<comment type="caution">
    <text evidence="1">The sequence shown here is derived from an EMBL/GenBank/DDBJ whole genome shotgun (WGS) entry which is preliminary data.</text>
</comment>
<dbReference type="InterPro" id="IPR032675">
    <property type="entry name" value="LRR_dom_sf"/>
</dbReference>
<protein>
    <submittedName>
        <fullName evidence="1">Uncharacterized protein</fullName>
    </submittedName>
</protein>
<gene>
    <name evidence="1" type="ORF">M8C21_020069</name>
</gene>
<accession>A0AAD5CCH0</accession>
<organism evidence="1 2">
    <name type="scientific">Ambrosia artemisiifolia</name>
    <name type="common">Common ragweed</name>
    <dbReference type="NCBI Taxonomy" id="4212"/>
    <lineage>
        <taxon>Eukaryota</taxon>
        <taxon>Viridiplantae</taxon>
        <taxon>Streptophyta</taxon>
        <taxon>Embryophyta</taxon>
        <taxon>Tracheophyta</taxon>
        <taxon>Spermatophyta</taxon>
        <taxon>Magnoliopsida</taxon>
        <taxon>eudicotyledons</taxon>
        <taxon>Gunneridae</taxon>
        <taxon>Pentapetalae</taxon>
        <taxon>asterids</taxon>
        <taxon>campanulids</taxon>
        <taxon>Asterales</taxon>
        <taxon>Asteraceae</taxon>
        <taxon>Asteroideae</taxon>
        <taxon>Heliantheae alliance</taxon>
        <taxon>Heliantheae</taxon>
        <taxon>Ambrosia</taxon>
    </lineage>
</organism>
<dbReference type="AlphaFoldDB" id="A0AAD5CCH0"/>
<dbReference type="Pfam" id="PF00560">
    <property type="entry name" value="LRR_1"/>
    <property type="match status" value="2"/>
</dbReference>
<evidence type="ECO:0000313" key="2">
    <source>
        <dbReference type="Proteomes" id="UP001206925"/>
    </source>
</evidence>
<reference evidence="1" key="1">
    <citation type="submission" date="2022-06" db="EMBL/GenBank/DDBJ databases">
        <title>Uncovering the hologenomic basis of an extraordinary plant invasion.</title>
        <authorList>
            <person name="Bieker V.C."/>
            <person name="Martin M.D."/>
            <person name="Gilbert T."/>
            <person name="Hodgins K."/>
            <person name="Battlay P."/>
            <person name="Petersen B."/>
            <person name="Wilson J."/>
        </authorList>
    </citation>
    <scope>NUCLEOTIDE SEQUENCE</scope>
    <source>
        <strain evidence="1">AA19_3_7</strain>
        <tissue evidence="1">Leaf</tissue>
    </source>
</reference>
<feature type="non-terminal residue" evidence="1">
    <location>
        <position position="1"/>
    </location>
</feature>
<evidence type="ECO:0000313" key="1">
    <source>
        <dbReference type="EMBL" id="KAI7738908.1"/>
    </source>
</evidence>
<dbReference type="Proteomes" id="UP001206925">
    <property type="component" value="Unassembled WGS sequence"/>
</dbReference>
<sequence>HLPHLKVLVLRYMKNLLSTPDFDGLPCLQKLTLFDCEELQRIHPSLGKHKSLEYVNVSDCRNLQMFPTIVNMGKLNTLDIRYCHKGLQFPEIKSNMESLVKLNLANMRIDVLLLSIGDQCPNLISLELIDCSYLRNKEINFYGLKHLEMFKVHVPNHLKMLDHISISWLIGKVACGRDWHRIQVSNFLLWLVFPQLTHSLRKLDLSGCHLKDGEIPSDIGELSNLQELNLSCNNFTRLDFSLSQLTRLKILTLNSCKRLVELSKLPSSIFILLADFCESLTTVGDFYTNCKWLCQVSLVRGGIVTNGRRLLPSMQAMLEGNAIKNHSMLLKLEGHEIAKEFKPPLVSGRTYEISHYSQRISMEHVLSGMDYEDDVAWEESDNDKRTLVWYVSFASLRHTTWWSSTYKAVLFSLGLEAAIQSFSGFGVALVARKSGSGPTEASTTQQEYEFSHYTPSFNIVQDVQYALKIEFPSKYKADNELLYEV</sequence>
<dbReference type="PANTHER" id="PTHR16083:SF69">
    <property type="entry name" value="LEUCINE-RICH REPEAT DOMAIN SUPERFAMILY"/>
    <property type="match status" value="1"/>
</dbReference>
<dbReference type="EMBL" id="JAMZMK010008696">
    <property type="protein sequence ID" value="KAI7738908.1"/>
    <property type="molecule type" value="Genomic_DNA"/>
</dbReference>
<keyword evidence="2" id="KW-1185">Reference proteome</keyword>